<accession>A0A7M3MFY9</accession>
<proteinExistence type="predicted"/>
<protein>
    <submittedName>
        <fullName evidence="2">Uncharacterized protein</fullName>
    </submittedName>
</protein>
<comment type="caution">
    <text evidence="2">The sequence shown here is derived from an EMBL/GenBank/DDBJ whole genome shotgun (WGS) entry which is preliminary data.</text>
</comment>
<dbReference type="AlphaFoldDB" id="A0A7M3MFY9"/>
<sequence length="115" mass="12356">MKNRIFLALISICAALSLSTGCDTNRNVGKNPDATGLLGEENAAVMPGEKGPLLPPEYIADEFPNKIVYSTRHDVDIAALREDCRIRGGAFNECGSPCADGAICIKMCAFTCEFR</sequence>
<feature type="chain" id="PRO_5029445563" evidence="1">
    <location>
        <begin position="23"/>
        <end position="115"/>
    </location>
</feature>
<keyword evidence="3" id="KW-1185">Reference proteome</keyword>
<gene>
    <name evidence="2" type="ORF">DPQ33_05635</name>
</gene>
<evidence type="ECO:0000313" key="3">
    <source>
        <dbReference type="Proteomes" id="UP000448292"/>
    </source>
</evidence>
<evidence type="ECO:0000256" key="1">
    <source>
        <dbReference type="SAM" id="SignalP"/>
    </source>
</evidence>
<dbReference type="PROSITE" id="PS51257">
    <property type="entry name" value="PROKAR_LIPOPROTEIN"/>
    <property type="match status" value="1"/>
</dbReference>
<dbReference type="RefSeq" id="WP_144302239.1">
    <property type="nucleotide sequence ID" value="NZ_QMIE01000004.1"/>
</dbReference>
<evidence type="ECO:0000313" key="2">
    <source>
        <dbReference type="EMBL" id="TVM18236.1"/>
    </source>
</evidence>
<dbReference type="Proteomes" id="UP000448292">
    <property type="component" value="Unassembled WGS sequence"/>
</dbReference>
<dbReference type="OrthoDB" id="9935520at2"/>
<name>A0A7M3MFY9_9BACT</name>
<reference evidence="2 3" key="1">
    <citation type="submission" date="2018-06" db="EMBL/GenBank/DDBJ databases">
        <title>Complete genome of Desulfovibrio indonesiensis P37SLT.</title>
        <authorList>
            <person name="Crispim J.S."/>
            <person name="Vidigal P.M.P."/>
            <person name="Silva L.C.F."/>
            <person name="Laguardia C.N."/>
            <person name="Araujo L.C."/>
            <person name="Dias R.S."/>
            <person name="Sousa M.P."/>
            <person name="Paula S.O."/>
            <person name="Silva C."/>
        </authorList>
    </citation>
    <scope>NUCLEOTIDE SEQUENCE [LARGE SCALE GENOMIC DNA]</scope>
    <source>
        <strain evidence="2 3">P37SLT</strain>
    </source>
</reference>
<organism evidence="2 3">
    <name type="scientific">Oceanidesulfovibrio indonesiensis</name>
    <dbReference type="NCBI Taxonomy" id="54767"/>
    <lineage>
        <taxon>Bacteria</taxon>
        <taxon>Pseudomonadati</taxon>
        <taxon>Thermodesulfobacteriota</taxon>
        <taxon>Desulfovibrionia</taxon>
        <taxon>Desulfovibrionales</taxon>
        <taxon>Desulfovibrionaceae</taxon>
        <taxon>Oceanidesulfovibrio</taxon>
    </lineage>
</organism>
<dbReference type="EMBL" id="QMIE01000004">
    <property type="protein sequence ID" value="TVM18236.1"/>
    <property type="molecule type" value="Genomic_DNA"/>
</dbReference>
<feature type="signal peptide" evidence="1">
    <location>
        <begin position="1"/>
        <end position="22"/>
    </location>
</feature>
<keyword evidence="1" id="KW-0732">Signal</keyword>